<gene>
    <name evidence="2" type="ORF">E2C01_002805</name>
</gene>
<evidence type="ECO:0000256" key="1">
    <source>
        <dbReference type="SAM" id="Phobius"/>
    </source>
</evidence>
<dbReference type="EMBL" id="VSRR010000104">
    <property type="protein sequence ID" value="MPC10176.1"/>
    <property type="molecule type" value="Genomic_DNA"/>
</dbReference>
<organism evidence="2 3">
    <name type="scientific">Portunus trituberculatus</name>
    <name type="common">Swimming crab</name>
    <name type="synonym">Neptunus trituberculatus</name>
    <dbReference type="NCBI Taxonomy" id="210409"/>
    <lineage>
        <taxon>Eukaryota</taxon>
        <taxon>Metazoa</taxon>
        <taxon>Ecdysozoa</taxon>
        <taxon>Arthropoda</taxon>
        <taxon>Crustacea</taxon>
        <taxon>Multicrustacea</taxon>
        <taxon>Malacostraca</taxon>
        <taxon>Eumalacostraca</taxon>
        <taxon>Eucarida</taxon>
        <taxon>Decapoda</taxon>
        <taxon>Pleocyemata</taxon>
        <taxon>Brachyura</taxon>
        <taxon>Eubrachyura</taxon>
        <taxon>Portunoidea</taxon>
        <taxon>Portunidae</taxon>
        <taxon>Portuninae</taxon>
        <taxon>Portunus</taxon>
    </lineage>
</organism>
<evidence type="ECO:0000313" key="3">
    <source>
        <dbReference type="Proteomes" id="UP000324222"/>
    </source>
</evidence>
<name>A0A5B7CP63_PORTR</name>
<keyword evidence="1" id="KW-0812">Transmembrane</keyword>
<accession>A0A5B7CP63</accession>
<keyword evidence="1" id="KW-1133">Transmembrane helix</keyword>
<protein>
    <submittedName>
        <fullName evidence="2">Uncharacterized protein</fullName>
    </submittedName>
</protein>
<reference evidence="2 3" key="1">
    <citation type="submission" date="2019-05" db="EMBL/GenBank/DDBJ databases">
        <title>Another draft genome of Portunus trituberculatus and its Hox gene families provides insights of decapod evolution.</title>
        <authorList>
            <person name="Jeong J.-H."/>
            <person name="Song I."/>
            <person name="Kim S."/>
            <person name="Choi T."/>
            <person name="Kim D."/>
            <person name="Ryu S."/>
            <person name="Kim W."/>
        </authorList>
    </citation>
    <scope>NUCLEOTIDE SEQUENCE [LARGE SCALE GENOMIC DNA]</scope>
    <source>
        <tissue evidence="2">Muscle</tissue>
    </source>
</reference>
<dbReference type="AlphaFoldDB" id="A0A5B7CP63"/>
<sequence>MLSVKKRHGEHKLTAMPTFSHITPLLLNIAITTTTIIITTTAPFCSQQFAPCQLPIPSFK</sequence>
<feature type="transmembrane region" description="Helical" evidence="1">
    <location>
        <begin position="21"/>
        <end position="44"/>
    </location>
</feature>
<proteinExistence type="predicted"/>
<evidence type="ECO:0000313" key="2">
    <source>
        <dbReference type="EMBL" id="MPC10176.1"/>
    </source>
</evidence>
<dbReference type="Proteomes" id="UP000324222">
    <property type="component" value="Unassembled WGS sequence"/>
</dbReference>
<comment type="caution">
    <text evidence="2">The sequence shown here is derived from an EMBL/GenBank/DDBJ whole genome shotgun (WGS) entry which is preliminary data.</text>
</comment>
<keyword evidence="3" id="KW-1185">Reference proteome</keyword>
<keyword evidence="1" id="KW-0472">Membrane</keyword>